<evidence type="ECO:0000259" key="2">
    <source>
        <dbReference type="Pfam" id="PF07007"/>
    </source>
</evidence>
<accession>A0AA94H1K6</accession>
<feature type="chain" id="PRO_5041744765" evidence="1">
    <location>
        <begin position="22"/>
        <end position="147"/>
    </location>
</feature>
<dbReference type="EMBL" id="CP014007">
    <property type="protein sequence ID" value="ANI83331.1"/>
    <property type="molecule type" value="Genomic_DNA"/>
</dbReference>
<dbReference type="InterPro" id="IPR009739">
    <property type="entry name" value="LprI-like_N"/>
</dbReference>
<proteinExistence type="predicted"/>
<dbReference type="Proteomes" id="UP000078227">
    <property type="component" value="Chromosome"/>
</dbReference>
<reference evidence="3 5" key="2">
    <citation type="submission" date="2021-03" db="EMBL/GenBank/DDBJ databases">
        <authorList>
            <person name="Li Y."/>
            <person name="Li S."/>
            <person name="Chen M."/>
            <person name="Peng G."/>
            <person name="Tan Z."/>
            <person name="An Q."/>
        </authorList>
    </citation>
    <scope>NUCLEOTIDE SEQUENCE [LARGE SCALE GENOMIC DNA]</scope>
    <source>
        <strain evidence="3 5">Ola 51</strain>
    </source>
</reference>
<dbReference type="EMBL" id="FOKO01000002">
    <property type="protein sequence ID" value="SFC02149.1"/>
    <property type="molecule type" value="Genomic_DNA"/>
</dbReference>
<dbReference type="Pfam" id="PF07007">
    <property type="entry name" value="LprI"/>
    <property type="match status" value="1"/>
</dbReference>
<evidence type="ECO:0000256" key="1">
    <source>
        <dbReference type="SAM" id="SignalP"/>
    </source>
</evidence>
<reference evidence="4 6" key="1">
    <citation type="submission" date="2016-10" db="EMBL/GenBank/DDBJ databases">
        <authorList>
            <person name="Varghese N."/>
            <person name="Submissions S."/>
        </authorList>
    </citation>
    <scope>NUCLEOTIDE SEQUENCE [LARGE SCALE GENOMIC DNA]</scope>
    <source>
        <strain evidence="4 6">CGMCC 1.7012</strain>
    </source>
</reference>
<keyword evidence="1" id="KW-0732">Signal</keyword>
<dbReference type="RefSeq" id="WP_064566979.1">
    <property type="nucleotide sequence ID" value="NZ_CP014007.2"/>
</dbReference>
<evidence type="ECO:0000313" key="3">
    <source>
        <dbReference type="EMBL" id="ANI83331.1"/>
    </source>
</evidence>
<feature type="signal peptide" evidence="1">
    <location>
        <begin position="1"/>
        <end position="21"/>
    </location>
</feature>
<feature type="domain" description="Lysozyme inhibitor LprI-like N-terminal" evidence="2">
    <location>
        <begin position="43"/>
        <end position="137"/>
    </location>
</feature>
<evidence type="ECO:0000313" key="6">
    <source>
        <dbReference type="Proteomes" id="UP000182314"/>
    </source>
</evidence>
<evidence type="ECO:0000313" key="4">
    <source>
        <dbReference type="EMBL" id="SFC02149.1"/>
    </source>
</evidence>
<dbReference type="KEGG" id="kor:AWR26_14635"/>
<dbReference type="AlphaFoldDB" id="A0AA94H1K6"/>
<keyword evidence="5" id="KW-1185">Reference proteome</keyword>
<protein>
    <submittedName>
        <fullName evidence="3">DUF1311 domain-containing protein</fullName>
    </submittedName>
    <submittedName>
        <fullName evidence="4">Uncharacterized conserved protein YecT, DUF1311 family</fullName>
    </submittedName>
</protein>
<gene>
    <name evidence="3" type="ORF">AWR26_14635</name>
    <name evidence="4" type="ORF">SAMN05216286_1325</name>
</gene>
<name>A0AA94H1K6_9ENTR</name>
<sequence length="147" mass="16622">MKKLLVLVSLLLASNASLATAATDITSNKDVDACIQKYGENNSECLEDLNDKTDDALNKAYTDKLKEIEGFDYTQWWMGDEDRKKRMIDTFKKSQSEWLKYRDDYCNAATTGAQGTHSLGAAFAGCNINMNSRRISEIQMIQMKNKE</sequence>
<dbReference type="Proteomes" id="UP000182314">
    <property type="component" value="Unassembled WGS sequence"/>
</dbReference>
<evidence type="ECO:0000313" key="5">
    <source>
        <dbReference type="Proteomes" id="UP000078227"/>
    </source>
</evidence>
<dbReference type="Gene3D" id="1.20.1270.180">
    <property type="match status" value="1"/>
</dbReference>
<organism evidence="4 6">
    <name type="scientific">Kosakonia oryzae</name>
    <dbReference type="NCBI Taxonomy" id="497725"/>
    <lineage>
        <taxon>Bacteria</taxon>
        <taxon>Pseudomonadati</taxon>
        <taxon>Pseudomonadota</taxon>
        <taxon>Gammaproteobacteria</taxon>
        <taxon>Enterobacterales</taxon>
        <taxon>Enterobacteriaceae</taxon>
        <taxon>Kosakonia</taxon>
    </lineage>
</organism>